<dbReference type="InterPro" id="IPR028053">
    <property type="entry name" value="Membr_insert_YidC_N"/>
</dbReference>
<evidence type="ECO:0000256" key="8">
    <source>
        <dbReference type="ARBA" id="ARBA00022989"/>
    </source>
</evidence>
<evidence type="ECO:0000256" key="9">
    <source>
        <dbReference type="ARBA" id="ARBA00023136"/>
    </source>
</evidence>
<organism evidence="16 17">
    <name type="scientific">Sphingomonas jejuensis</name>
    <dbReference type="NCBI Taxonomy" id="904715"/>
    <lineage>
        <taxon>Bacteria</taxon>
        <taxon>Pseudomonadati</taxon>
        <taxon>Pseudomonadota</taxon>
        <taxon>Alphaproteobacteria</taxon>
        <taxon>Sphingomonadales</taxon>
        <taxon>Sphingomonadaceae</taxon>
        <taxon>Sphingomonas</taxon>
    </lineage>
</organism>
<dbReference type="RefSeq" id="WP_167952853.1">
    <property type="nucleotide sequence ID" value="NZ_JAATJE010000001.1"/>
</dbReference>
<feature type="transmembrane region" description="Helical" evidence="13">
    <location>
        <begin position="485"/>
        <end position="504"/>
    </location>
</feature>
<keyword evidence="8 13" id="KW-1133">Transmembrane helix</keyword>
<keyword evidence="6 13" id="KW-0812">Transmembrane</keyword>
<evidence type="ECO:0000256" key="13">
    <source>
        <dbReference type="HAMAP-Rule" id="MF_01810"/>
    </source>
</evidence>
<dbReference type="NCBIfam" id="TIGR03592">
    <property type="entry name" value="yidC_oxa1_cterm"/>
    <property type="match status" value="1"/>
</dbReference>
<dbReference type="Pfam" id="PF14849">
    <property type="entry name" value="YidC_periplas"/>
    <property type="match status" value="1"/>
</dbReference>
<dbReference type="PRINTS" id="PR01900">
    <property type="entry name" value="YIDCPROTEIN"/>
</dbReference>
<evidence type="ECO:0000256" key="6">
    <source>
        <dbReference type="ARBA" id="ARBA00022692"/>
    </source>
</evidence>
<sequence length="569" mass="62594">MDNQRNLILAIVMSAIVLLGWSLISERYFPTAAPQTTRVEAGKQVALPTQESQPAAAVRDRVLVLRESPRVRIDTPRLGGSINLVGARIDDLVLKSHSQTIADGSPPVRLLSPEGAPEAYLATFGWTADTVRVPDARTRWTASGDTLAPGAPVTLSWNNGAGLTFDIIVSVDENYLFTVQQRVRNASGAPVAVRPYSLIARTGASTHPEDRDSWTIHTGPVGYWNGSDQFGTDYDDLAIGTSGQRFGIAPGGWLGFGDKYWLTALLPAAGQTLDAGFFQQTPGVYSAAANANAAQVIAPGQAAATATRLFAGAKENKVLDAYQRAGIGRLDLAIDWGWFYWFELPIFFLLSWLFALVGNFGVAIILLTCVVRGLMFPIAQRQFASMAAMRALQPKLKQLQERHKDDKQKLQTEMLALYKREKVNPLAGCLPILLQIPVFYALYKVLMLTIEMRHQPFALWIRDLSAPDPLTPLNLFGLLPFTPPTFLAIGVLPILLGITMYLQFKLNPTPPDPVQQQVFSIMPWIFMFIMAPFAAGLQLYWVMSNVLTIAQQKWLYSRHPALQASEAKA</sequence>
<comment type="subcellular location">
    <subcellularLocation>
        <location evidence="1">Cell inner membrane</location>
        <topology evidence="1">Multi-pass membrane protein</topology>
    </subcellularLocation>
    <subcellularLocation>
        <location evidence="13">Cell membrane</location>
        <topology evidence="13">Multi-pass membrane protein</topology>
    </subcellularLocation>
</comment>
<keyword evidence="4 13" id="KW-0813">Transport</keyword>
<dbReference type="CDD" id="cd19961">
    <property type="entry name" value="EcYidC-like_peri"/>
    <property type="match status" value="1"/>
</dbReference>
<evidence type="ECO:0000256" key="1">
    <source>
        <dbReference type="ARBA" id="ARBA00004429"/>
    </source>
</evidence>
<dbReference type="InterPro" id="IPR019998">
    <property type="entry name" value="Membr_insert_YidC"/>
</dbReference>
<dbReference type="CDD" id="cd20070">
    <property type="entry name" value="5TM_YidC_Alb3"/>
    <property type="match status" value="1"/>
</dbReference>
<dbReference type="PANTHER" id="PTHR12428:SF65">
    <property type="entry name" value="CYTOCHROME C OXIDASE ASSEMBLY PROTEIN COX18, MITOCHONDRIAL"/>
    <property type="match status" value="1"/>
</dbReference>
<feature type="domain" description="Membrane insertase YidC N-terminal" evidence="15">
    <location>
        <begin position="70"/>
        <end position="349"/>
    </location>
</feature>
<dbReference type="InterPro" id="IPR038221">
    <property type="entry name" value="YidC_periplasmic_sf"/>
</dbReference>
<feature type="domain" description="Membrane insertase YidC/Oxa/ALB C-terminal" evidence="14">
    <location>
        <begin position="360"/>
        <end position="556"/>
    </location>
</feature>
<dbReference type="Gene3D" id="2.70.98.90">
    <property type="match status" value="1"/>
</dbReference>
<evidence type="ECO:0000256" key="5">
    <source>
        <dbReference type="ARBA" id="ARBA00022475"/>
    </source>
</evidence>
<comment type="subunit">
    <text evidence="13">Interacts with the Sec translocase complex via SecD. Specifically interacts with transmembrane segments of nascent integral membrane proteins during membrane integration.</text>
</comment>
<evidence type="ECO:0000256" key="4">
    <source>
        <dbReference type="ARBA" id="ARBA00022448"/>
    </source>
</evidence>
<dbReference type="PANTHER" id="PTHR12428">
    <property type="entry name" value="OXA1"/>
    <property type="match status" value="1"/>
</dbReference>
<feature type="transmembrane region" description="Helical" evidence="13">
    <location>
        <begin position="423"/>
        <end position="443"/>
    </location>
</feature>
<keyword evidence="7 13" id="KW-0653">Protein transport</keyword>
<feature type="transmembrane region" description="Helical" evidence="13">
    <location>
        <begin position="7"/>
        <end position="24"/>
    </location>
</feature>
<dbReference type="Proteomes" id="UP000734218">
    <property type="component" value="Unassembled WGS sequence"/>
</dbReference>
<dbReference type="InterPro" id="IPR047196">
    <property type="entry name" value="YidC_ALB_C"/>
</dbReference>
<evidence type="ECO:0000259" key="15">
    <source>
        <dbReference type="Pfam" id="PF14849"/>
    </source>
</evidence>
<keyword evidence="5 13" id="KW-1003">Cell membrane</keyword>
<keyword evidence="17" id="KW-1185">Reference proteome</keyword>
<evidence type="ECO:0000259" key="14">
    <source>
        <dbReference type="Pfam" id="PF02096"/>
    </source>
</evidence>
<evidence type="ECO:0000256" key="11">
    <source>
        <dbReference type="ARBA" id="ARBA00033245"/>
    </source>
</evidence>
<dbReference type="InterPro" id="IPR001708">
    <property type="entry name" value="YidC/ALB3/OXA1/COX18"/>
</dbReference>
<keyword evidence="10 13" id="KW-0143">Chaperone</keyword>
<feature type="transmembrane region" description="Helical" evidence="13">
    <location>
        <begin position="338"/>
        <end position="371"/>
    </location>
</feature>
<dbReference type="PRINTS" id="PR00701">
    <property type="entry name" value="60KDINNERMP"/>
</dbReference>
<evidence type="ECO:0000313" key="17">
    <source>
        <dbReference type="Proteomes" id="UP000734218"/>
    </source>
</evidence>
<dbReference type="NCBIfam" id="TIGR03593">
    <property type="entry name" value="yidC_nterm"/>
    <property type="match status" value="1"/>
</dbReference>
<evidence type="ECO:0000256" key="10">
    <source>
        <dbReference type="ARBA" id="ARBA00023186"/>
    </source>
</evidence>
<keyword evidence="9 13" id="KW-0472">Membrane</keyword>
<dbReference type="NCBIfam" id="NF002353">
    <property type="entry name" value="PRK01318.1-4"/>
    <property type="match status" value="1"/>
</dbReference>
<dbReference type="HAMAP" id="MF_01810">
    <property type="entry name" value="YidC_type1"/>
    <property type="match status" value="1"/>
</dbReference>
<evidence type="ECO:0000256" key="2">
    <source>
        <dbReference type="ARBA" id="ARBA00010527"/>
    </source>
</evidence>
<protein>
    <recommendedName>
        <fullName evidence="3 13">Membrane protein insertase YidC</fullName>
    </recommendedName>
    <alternativeName>
        <fullName evidence="12 13">Foldase YidC</fullName>
    </alternativeName>
    <alternativeName>
        <fullName evidence="11 13">Membrane integrase YidC</fullName>
    </alternativeName>
    <alternativeName>
        <fullName evidence="13">Membrane protein YidC</fullName>
    </alternativeName>
</protein>
<evidence type="ECO:0000256" key="12">
    <source>
        <dbReference type="ARBA" id="ARBA00033342"/>
    </source>
</evidence>
<gene>
    <name evidence="13" type="primary">yidC</name>
    <name evidence="16" type="ORF">GGR88_000593</name>
</gene>
<comment type="similarity">
    <text evidence="2 13">Belongs to the OXA1/ALB3/YidC family. Type 1 subfamily.</text>
</comment>
<name>A0ABX0XIG3_9SPHN</name>
<evidence type="ECO:0000256" key="3">
    <source>
        <dbReference type="ARBA" id="ARBA00015325"/>
    </source>
</evidence>
<dbReference type="EMBL" id="JAATJE010000001">
    <property type="protein sequence ID" value="NJC33119.1"/>
    <property type="molecule type" value="Genomic_DNA"/>
</dbReference>
<accession>A0ABX0XIG3</accession>
<dbReference type="InterPro" id="IPR028055">
    <property type="entry name" value="YidC/Oxa/ALB_C"/>
</dbReference>
<evidence type="ECO:0000313" key="16">
    <source>
        <dbReference type="EMBL" id="NJC33119.1"/>
    </source>
</evidence>
<comment type="caution">
    <text evidence="16">The sequence shown here is derived from an EMBL/GenBank/DDBJ whole genome shotgun (WGS) entry which is preliminary data.</text>
</comment>
<evidence type="ECO:0000256" key="7">
    <source>
        <dbReference type="ARBA" id="ARBA00022927"/>
    </source>
</evidence>
<comment type="function">
    <text evidence="13">Required for the insertion and/or proper folding and/or complex formation of integral membrane proteins into the membrane. Involved in integration of membrane proteins that insert both dependently and independently of the Sec translocase complex, as well as at least some lipoproteins. Aids folding of multispanning membrane proteins.</text>
</comment>
<feature type="transmembrane region" description="Helical" evidence="13">
    <location>
        <begin position="524"/>
        <end position="543"/>
    </location>
</feature>
<proteinExistence type="inferred from homology"/>
<reference evidence="16 17" key="1">
    <citation type="submission" date="2020-03" db="EMBL/GenBank/DDBJ databases">
        <title>Genomic Encyclopedia of Type Strains, Phase IV (KMG-IV): sequencing the most valuable type-strain genomes for metagenomic binning, comparative biology and taxonomic classification.</title>
        <authorList>
            <person name="Goeker M."/>
        </authorList>
    </citation>
    <scope>NUCLEOTIDE SEQUENCE [LARGE SCALE GENOMIC DNA]</scope>
    <source>
        <strain evidence="16 17">DSM 27651</strain>
    </source>
</reference>
<dbReference type="Pfam" id="PF02096">
    <property type="entry name" value="60KD_IMP"/>
    <property type="match status" value="1"/>
</dbReference>